<dbReference type="Pfam" id="PF07811">
    <property type="entry name" value="TadE"/>
    <property type="match status" value="1"/>
</dbReference>
<protein>
    <submittedName>
        <fullName evidence="3">Pilus assembly protein TadG</fullName>
    </submittedName>
</protein>
<name>A0ABQ5UGI0_9HYPH</name>
<dbReference type="Proteomes" id="UP001161406">
    <property type="component" value="Unassembled WGS sequence"/>
</dbReference>
<keyword evidence="1" id="KW-0472">Membrane</keyword>
<organism evidence="3 4">
    <name type="scientific">Devosia yakushimensis</name>
    <dbReference type="NCBI Taxonomy" id="470028"/>
    <lineage>
        <taxon>Bacteria</taxon>
        <taxon>Pseudomonadati</taxon>
        <taxon>Pseudomonadota</taxon>
        <taxon>Alphaproteobacteria</taxon>
        <taxon>Hyphomicrobiales</taxon>
        <taxon>Devosiaceae</taxon>
        <taxon>Devosia</taxon>
    </lineage>
</organism>
<evidence type="ECO:0000313" key="4">
    <source>
        <dbReference type="Proteomes" id="UP001161406"/>
    </source>
</evidence>
<keyword evidence="1" id="KW-0812">Transmembrane</keyword>
<feature type="domain" description="TadE-like" evidence="2">
    <location>
        <begin position="2"/>
        <end position="42"/>
    </location>
</feature>
<dbReference type="EMBL" id="BSNG01000001">
    <property type="protein sequence ID" value="GLQ11086.1"/>
    <property type="molecule type" value="Genomic_DNA"/>
</dbReference>
<proteinExistence type="predicted"/>
<gene>
    <name evidence="3" type="primary">tadG2</name>
    <name evidence="3" type="ORF">GCM10007913_30180</name>
</gene>
<keyword evidence="4" id="KW-1185">Reference proteome</keyword>
<evidence type="ECO:0000259" key="2">
    <source>
        <dbReference type="Pfam" id="PF07811"/>
    </source>
</evidence>
<dbReference type="RefSeq" id="WP_284392251.1">
    <property type="nucleotide sequence ID" value="NZ_BSNG01000001.1"/>
</dbReference>
<feature type="transmembrane region" description="Helical" evidence="1">
    <location>
        <begin position="6"/>
        <end position="28"/>
    </location>
</feature>
<keyword evidence="1" id="KW-1133">Transmembrane helix</keyword>
<reference evidence="3" key="2">
    <citation type="submission" date="2023-01" db="EMBL/GenBank/DDBJ databases">
        <title>Draft genome sequence of Devosia yakushimensis strain NBRC 103855.</title>
        <authorList>
            <person name="Sun Q."/>
            <person name="Mori K."/>
        </authorList>
    </citation>
    <scope>NUCLEOTIDE SEQUENCE</scope>
    <source>
        <strain evidence="3">NBRC 103855</strain>
    </source>
</reference>
<reference evidence="3" key="1">
    <citation type="journal article" date="2014" name="Int. J. Syst. Evol. Microbiol.">
        <title>Complete genome of a new Firmicutes species belonging to the dominant human colonic microbiota ('Ruminococcus bicirculans') reveals two chromosomes and a selective capacity to utilize plant glucans.</title>
        <authorList>
            <consortium name="NISC Comparative Sequencing Program"/>
            <person name="Wegmann U."/>
            <person name="Louis P."/>
            <person name="Goesmann A."/>
            <person name="Henrissat B."/>
            <person name="Duncan S.H."/>
            <person name="Flint H.J."/>
        </authorList>
    </citation>
    <scope>NUCLEOTIDE SEQUENCE</scope>
    <source>
        <strain evidence="3">NBRC 103855</strain>
    </source>
</reference>
<dbReference type="InterPro" id="IPR012495">
    <property type="entry name" value="TadE-like_dom"/>
</dbReference>
<evidence type="ECO:0000256" key="1">
    <source>
        <dbReference type="SAM" id="Phobius"/>
    </source>
</evidence>
<sequence>MTIIEFGLLALPFFAIMTAILETSLVFMSGQILESAVQDASRMIRTGQAQQRGDTLASFRTNVCDRLYGLFSDCSGLHVQVSVVSNFQSATVEAPVDWACSDENCGWTKDEDYKAGQGSNVVLVQVYYKYPVLLNLNFLGGSLGLANLNDGRRLLGAVTVFRNEPFT</sequence>
<evidence type="ECO:0000313" key="3">
    <source>
        <dbReference type="EMBL" id="GLQ11086.1"/>
    </source>
</evidence>
<accession>A0ABQ5UGI0</accession>
<comment type="caution">
    <text evidence="3">The sequence shown here is derived from an EMBL/GenBank/DDBJ whole genome shotgun (WGS) entry which is preliminary data.</text>
</comment>